<keyword evidence="3" id="KW-1185">Reference proteome</keyword>
<name>B4W280_9CYAN</name>
<evidence type="ECO:0000313" key="3">
    <source>
        <dbReference type="Proteomes" id="UP000003835"/>
    </source>
</evidence>
<dbReference type="AlphaFoldDB" id="B4W280"/>
<protein>
    <submittedName>
        <fullName evidence="2">Uncharacterized protein</fullName>
    </submittedName>
</protein>
<reference evidence="2 3" key="1">
    <citation type="submission" date="2008-07" db="EMBL/GenBank/DDBJ databases">
        <authorList>
            <person name="Tandeau de Marsac N."/>
            <person name="Ferriera S."/>
            <person name="Johnson J."/>
            <person name="Kravitz S."/>
            <person name="Beeson K."/>
            <person name="Sutton G."/>
            <person name="Rogers Y.-H."/>
            <person name="Friedman R."/>
            <person name="Frazier M."/>
            <person name="Venter J.C."/>
        </authorList>
    </citation>
    <scope>NUCLEOTIDE SEQUENCE [LARGE SCALE GENOMIC DNA]</scope>
    <source>
        <strain evidence="2 3">PCC 7420</strain>
    </source>
</reference>
<dbReference type="Proteomes" id="UP000003835">
    <property type="component" value="Unassembled WGS sequence"/>
</dbReference>
<feature type="compositionally biased region" description="Pro residues" evidence="1">
    <location>
        <begin position="21"/>
        <end position="32"/>
    </location>
</feature>
<evidence type="ECO:0000256" key="1">
    <source>
        <dbReference type="SAM" id="MobiDB-lite"/>
    </source>
</evidence>
<feature type="region of interest" description="Disordered" evidence="1">
    <location>
        <begin position="13"/>
        <end position="66"/>
    </location>
</feature>
<proteinExistence type="predicted"/>
<sequence>MFRHCRGGFSHIRVNLSSTPHPQPLSQPPSFPPTRGGMTKDASLLWQGRGEQENPIPLLPTDRSWG</sequence>
<accession>B4W280</accession>
<dbReference type="EMBL" id="DS989870">
    <property type="protein sequence ID" value="EDX71712.1"/>
    <property type="molecule type" value="Genomic_DNA"/>
</dbReference>
<dbReference type="STRING" id="118168.MC7420_2378"/>
<evidence type="ECO:0000313" key="2">
    <source>
        <dbReference type="EMBL" id="EDX71712.1"/>
    </source>
</evidence>
<gene>
    <name evidence="2" type="ORF">MC7420_2378</name>
</gene>
<organism evidence="2 3">
    <name type="scientific">Coleofasciculus chthonoplastes PCC 7420</name>
    <dbReference type="NCBI Taxonomy" id="118168"/>
    <lineage>
        <taxon>Bacteria</taxon>
        <taxon>Bacillati</taxon>
        <taxon>Cyanobacteriota</taxon>
        <taxon>Cyanophyceae</taxon>
        <taxon>Coleofasciculales</taxon>
        <taxon>Coleofasciculaceae</taxon>
        <taxon>Coleofasciculus</taxon>
    </lineage>
</organism>
<dbReference type="HOGENOM" id="CLU_2823688_0_0_3"/>